<evidence type="ECO:0000256" key="3">
    <source>
        <dbReference type="PROSITE-ProRule" id="PRU00023"/>
    </source>
</evidence>
<dbReference type="SUPFAM" id="SSF48403">
    <property type="entry name" value="Ankyrin repeat"/>
    <property type="match status" value="1"/>
</dbReference>
<dbReference type="GeneID" id="24266074"/>
<dbReference type="InterPro" id="IPR036770">
    <property type="entry name" value="Ankyrin_rpt-contain_sf"/>
</dbReference>
<gene>
    <name evidence="4" type="ORF">AK88_00760</name>
</gene>
<dbReference type="Gene3D" id="1.25.40.20">
    <property type="entry name" value="Ankyrin repeat-containing domain"/>
    <property type="match status" value="1"/>
</dbReference>
<dbReference type="Proteomes" id="UP000054561">
    <property type="component" value="Unassembled WGS sequence"/>
</dbReference>
<dbReference type="PROSITE" id="PS50297">
    <property type="entry name" value="ANK_REP_REGION"/>
    <property type="match status" value="1"/>
</dbReference>
<dbReference type="OrthoDB" id="369624at2759"/>
<feature type="repeat" description="ANK" evidence="3">
    <location>
        <begin position="113"/>
        <end position="145"/>
    </location>
</feature>
<dbReference type="EMBL" id="KQ001650">
    <property type="protein sequence ID" value="KJP89549.1"/>
    <property type="molecule type" value="Genomic_DNA"/>
</dbReference>
<dbReference type="InterPro" id="IPR002110">
    <property type="entry name" value="Ankyrin_rpt"/>
</dbReference>
<dbReference type="PANTHER" id="PTHR24198:SF165">
    <property type="entry name" value="ANKYRIN REPEAT-CONTAINING PROTEIN-RELATED"/>
    <property type="match status" value="1"/>
</dbReference>
<proteinExistence type="predicted"/>
<keyword evidence="2 3" id="KW-0040">ANK repeat</keyword>
<dbReference type="OMA" id="KEKFYDC"/>
<dbReference type="RefSeq" id="XP_012333827.1">
    <property type="nucleotide sequence ID" value="XM_012478404.1"/>
</dbReference>
<dbReference type="SMART" id="SM00248">
    <property type="entry name" value="ANK"/>
    <property type="match status" value="4"/>
</dbReference>
<dbReference type="PANTHER" id="PTHR24198">
    <property type="entry name" value="ANKYRIN REPEAT AND PROTEIN KINASE DOMAIN-CONTAINING PROTEIN"/>
    <property type="match status" value="1"/>
</dbReference>
<keyword evidence="1" id="KW-0677">Repeat</keyword>
<evidence type="ECO:0000313" key="5">
    <source>
        <dbReference type="Proteomes" id="UP000054561"/>
    </source>
</evidence>
<name>A0A0D9QR48_PLAFR</name>
<dbReference type="Pfam" id="PF12796">
    <property type="entry name" value="Ank_2"/>
    <property type="match status" value="1"/>
</dbReference>
<reference evidence="4 5" key="1">
    <citation type="submission" date="2014-03" db="EMBL/GenBank/DDBJ databases">
        <title>The Genome Sequence of Plasmodium fragile nilgiri.</title>
        <authorList>
            <consortium name="The Broad Institute Genomics Platform"/>
            <consortium name="The Broad Institute Genome Sequencing Center for Infectious Disease"/>
            <person name="Neafsey D."/>
            <person name="Duraisingh M."/>
            <person name="Young S.K."/>
            <person name="Zeng Q."/>
            <person name="Gargeya S."/>
            <person name="Abouelleil A."/>
            <person name="Alvarado L."/>
            <person name="Chapman S.B."/>
            <person name="Gainer-Dewar J."/>
            <person name="Goldberg J."/>
            <person name="Griggs A."/>
            <person name="Gujja S."/>
            <person name="Hansen M."/>
            <person name="Howarth C."/>
            <person name="Imamovic A."/>
            <person name="Larimer J."/>
            <person name="Pearson M."/>
            <person name="Poon T.W."/>
            <person name="Priest M."/>
            <person name="Roberts A."/>
            <person name="Saif S."/>
            <person name="Shea T."/>
            <person name="Sykes S."/>
            <person name="Wortman J."/>
            <person name="Nusbaum C."/>
            <person name="Birren B."/>
        </authorList>
    </citation>
    <scope>NUCLEOTIDE SEQUENCE [LARGE SCALE GENOMIC DNA]</scope>
    <source>
        <strain evidence="5">nilgiri</strain>
    </source>
</reference>
<dbReference type="VEuPathDB" id="PlasmoDB:AK88_00760"/>
<evidence type="ECO:0000256" key="1">
    <source>
        <dbReference type="ARBA" id="ARBA00022737"/>
    </source>
</evidence>
<sequence length="185" mass="21273">MICVTLIKDSVRDKLSDLGLSVFIGNLKRAKKLLKNNDINSKFLNNNSLLHICAHNEDTNMFHFLLSNGCNYKHVNENGDSCLHIIALNNNVYCLDILCRNSIKEIIDLKNKEGDTALHIAIKNGFPEFFTLLIKYGANASVKDDFDMDAYELLDLYRKKEKFYDCNSSTYADMFNFLISTRKER</sequence>
<dbReference type="PROSITE" id="PS50088">
    <property type="entry name" value="ANK_REPEAT"/>
    <property type="match status" value="1"/>
</dbReference>
<protein>
    <submittedName>
        <fullName evidence="4">Uncharacterized protein</fullName>
    </submittedName>
</protein>
<keyword evidence="5" id="KW-1185">Reference proteome</keyword>
<organism evidence="4 5">
    <name type="scientific">Plasmodium fragile</name>
    <dbReference type="NCBI Taxonomy" id="5857"/>
    <lineage>
        <taxon>Eukaryota</taxon>
        <taxon>Sar</taxon>
        <taxon>Alveolata</taxon>
        <taxon>Apicomplexa</taxon>
        <taxon>Aconoidasida</taxon>
        <taxon>Haemosporida</taxon>
        <taxon>Plasmodiidae</taxon>
        <taxon>Plasmodium</taxon>
        <taxon>Plasmodium (Plasmodium)</taxon>
    </lineage>
</organism>
<evidence type="ECO:0000313" key="4">
    <source>
        <dbReference type="EMBL" id="KJP89549.1"/>
    </source>
</evidence>
<accession>A0A0D9QR48</accession>
<dbReference type="AlphaFoldDB" id="A0A0D9QR48"/>
<evidence type="ECO:0000256" key="2">
    <source>
        <dbReference type="ARBA" id="ARBA00023043"/>
    </source>
</evidence>